<evidence type="ECO:0000313" key="2">
    <source>
        <dbReference type="EMBL" id="OGC09651.1"/>
    </source>
</evidence>
<keyword evidence="1" id="KW-0732">Signal</keyword>
<dbReference type="AlphaFoldDB" id="A0A1F4RNB3"/>
<dbReference type="Gene3D" id="2.40.160.60">
    <property type="entry name" value="Outer membrane protein transport protein (OMPP1/FadL/TodX)"/>
    <property type="match status" value="1"/>
</dbReference>
<organism evidence="2 3">
    <name type="scientific">candidate division WOR-1 bacterium RIFCSPLOWO2_12_FULL_45_9</name>
    <dbReference type="NCBI Taxonomy" id="1802568"/>
    <lineage>
        <taxon>Bacteria</taxon>
        <taxon>Bacillati</taxon>
        <taxon>Saganbacteria</taxon>
    </lineage>
</organism>
<feature type="chain" id="PRO_5009514299" description="PorV/PorQ family protein" evidence="1">
    <location>
        <begin position="29"/>
        <end position="366"/>
    </location>
</feature>
<feature type="signal peptide" evidence="1">
    <location>
        <begin position="1"/>
        <end position="28"/>
    </location>
</feature>
<evidence type="ECO:0008006" key="4">
    <source>
        <dbReference type="Google" id="ProtNLM"/>
    </source>
</evidence>
<evidence type="ECO:0000313" key="3">
    <source>
        <dbReference type="Proteomes" id="UP000179095"/>
    </source>
</evidence>
<sequence length="366" mass="40266">MKMEMSKTLKKIIVILTFQLFNFSTGLALEQAGQDIAVLKAGVGARPLGMGGAFTAIADNADAAYWNPGGLGLIDKNEITTMQTRLSTDADHYYISYVRPALGGTLGISWIQVGLGNITQTSAEVDINNEVQNLSVFSYFSNAYMLSYGREVNDYVSLGLTAKYLTSDMFQISGGQAHGYSVTPGILISFGKKDKDDKRQFVDQSEMLRARTVQSKGFVYPENERSRAQEPTLKHKMSQLSAKSELLSRLTMGIKIDELLNRQSWGTGTVEQVPAKLRVGFAYRSPNPGLFALDFSQTLRTGYAAEAAVGYEWAREGLALRCGYNNGWFSAGAGFQSGQTKIDYAYVTQHDLSRENVHRVSLTGVW</sequence>
<evidence type="ECO:0000256" key="1">
    <source>
        <dbReference type="SAM" id="SignalP"/>
    </source>
</evidence>
<dbReference type="Proteomes" id="UP000179095">
    <property type="component" value="Unassembled WGS sequence"/>
</dbReference>
<name>A0A1F4RNB3_UNCSA</name>
<reference evidence="2 3" key="1">
    <citation type="journal article" date="2016" name="Nat. Commun.">
        <title>Thousands of microbial genomes shed light on interconnected biogeochemical processes in an aquifer system.</title>
        <authorList>
            <person name="Anantharaman K."/>
            <person name="Brown C.T."/>
            <person name="Hug L.A."/>
            <person name="Sharon I."/>
            <person name="Castelle C.J."/>
            <person name="Probst A.J."/>
            <person name="Thomas B.C."/>
            <person name="Singh A."/>
            <person name="Wilkins M.J."/>
            <person name="Karaoz U."/>
            <person name="Brodie E.L."/>
            <person name="Williams K.H."/>
            <person name="Hubbard S.S."/>
            <person name="Banfield J.F."/>
        </authorList>
    </citation>
    <scope>NUCLEOTIDE SEQUENCE [LARGE SCALE GENOMIC DNA]</scope>
</reference>
<dbReference type="STRING" id="1802568.A3F86_01865"/>
<protein>
    <recommendedName>
        <fullName evidence="4">PorV/PorQ family protein</fullName>
    </recommendedName>
</protein>
<proteinExistence type="predicted"/>
<accession>A0A1F4RNB3</accession>
<dbReference type="EMBL" id="METQ01000020">
    <property type="protein sequence ID" value="OGC09651.1"/>
    <property type="molecule type" value="Genomic_DNA"/>
</dbReference>
<comment type="caution">
    <text evidence="2">The sequence shown here is derived from an EMBL/GenBank/DDBJ whole genome shotgun (WGS) entry which is preliminary data.</text>
</comment>
<dbReference type="SUPFAM" id="SSF56935">
    <property type="entry name" value="Porins"/>
    <property type="match status" value="1"/>
</dbReference>
<gene>
    <name evidence="2" type="ORF">A3F86_01865</name>
</gene>